<dbReference type="PANTHER" id="PTHR43827">
    <property type="entry name" value="2,5-DIKETO-D-GLUCONIC ACID REDUCTASE"/>
    <property type="match status" value="1"/>
</dbReference>
<dbReference type="AlphaFoldDB" id="A0A1F5FPG6"/>
<dbReference type="SUPFAM" id="SSF51430">
    <property type="entry name" value="NAD(P)-linked oxidoreductase"/>
    <property type="match status" value="1"/>
</dbReference>
<dbReference type="InterPro" id="IPR020471">
    <property type="entry name" value="AKR"/>
</dbReference>
<evidence type="ECO:0000256" key="5">
    <source>
        <dbReference type="PIRSR" id="PIRSR000097-2"/>
    </source>
</evidence>
<dbReference type="Proteomes" id="UP000179237">
    <property type="component" value="Unassembled WGS sequence"/>
</dbReference>
<dbReference type="PIRSF" id="PIRSF000097">
    <property type="entry name" value="AKR"/>
    <property type="match status" value="1"/>
</dbReference>
<evidence type="ECO:0000256" key="6">
    <source>
        <dbReference type="PIRSR" id="PIRSR000097-3"/>
    </source>
</evidence>
<comment type="caution">
    <text evidence="8">The sequence shown here is derived from an EMBL/GenBank/DDBJ whole genome shotgun (WGS) entry which is preliminary data.</text>
</comment>
<name>A0A1F5FPG6_9BACT</name>
<feature type="domain" description="NADP-dependent oxidoreductase" evidence="7">
    <location>
        <begin position="18"/>
        <end position="257"/>
    </location>
</feature>
<organism evidence="8 9">
    <name type="scientific">Candidatus Collierbacteria bacterium RIFOXYD1_FULL_40_9</name>
    <dbReference type="NCBI Taxonomy" id="1817731"/>
    <lineage>
        <taxon>Bacteria</taxon>
        <taxon>Candidatus Collieribacteriota</taxon>
    </lineage>
</organism>
<proteinExistence type="inferred from homology"/>
<keyword evidence="2" id="KW-0521">NADP</keyword>
<dbReference type="PROSITE" id="PS00798">
    <property type="entry name" value="ALDOKETO_REDUCTASE_1"/>
    <property type="match status" value="1"/>
</dbReference>
<dbReference type="EMBL" id="MFAQ01000041">
    <property type="protein sequence ID" value="OGD81545.1"/>
    <property type="molecule type" value="Genomic_DNA"/>
</dbReference>
<reference evidence="8 9" key="1">
    <citation type="journal article" date="2016" name="Nat. Commun.">
        <title>Thousands of microbial genomes shed light on interconnected biogeochemical processes in an aquifer system.</title>
        <authorList>
            <person name="Anantharaman K."/>
            <person name="Brown C.T."/>
            <person name="Hug L.A."/>
            <person name="Sharon I."/>
            <person name="Castelle C.J."/>
            <person name="Probst A.J."/>
            <person name="Thomas B.C."/>
            <person name="Singh A."/>
            <person name="Wilkins M.J."/>
            <person name="Karaoz U."/>
            <person name="Brodie E.L."/>
            <person name="Williams K.H."/>
            <person name="Hubbard S.S."/>
            <person name="Banfield J.F."/>
        </authorList>
    </citation>
    <scope>NUCLEOTIDE SEQUENCE [LARGE SCALE GENOMIC DNA]</scope>
</reference>
<accession>A0A1F5FPG6</accession>
<evidence type="ECO:0000259" key="7">
    <source>
        <dbReference type="Pfam" id="PF00248"/>
    </source>
</evidence>
<dbReference type="PANTHER" id="PTHR43827:SF3">
    <property type="entry name" value="NADP-DEPENDENT OXIDOREDUCTASE DOMAIN-CONTAINING PROTEIN"/>
    <property type="match status" value="1"/>
</dbReference>
<evidence type="ECO:0000313" key="9">
    <source>
        <dbReference type="Proteomes" id="UP000179237"/>
    </source>
</evidence>
<sequence length="273" mass="31801">MSQYTIFVIPEKIKIPQIALGTWGIKSEQLVQLIPQAIKIGYRHFDTARKYSNEDGVGEGIKQSGVSRDEIFITTKLWRTDFLRTGSAFNASLERLQTDYIDLYLLHWPFFFWSKAWTDLERIYKSGKARSIGVSNFNIKELETIKKKYQITPAVNQIEFSPFYYQKDLLDYCQENNIQVESYSPLTRGFRLEDPKLKVIAQKYQKTVPQILIAWVLKHGLVALPKTTSLLHLQQNWDAQQIELAEADFAYLNSLNENYSALSTFWSRRGRPI</sequence>
<evidence type="ECO:0000256" key="3">
    <source>
        <dbReference type="ARBA" id="ARBA00023002"/>
    </source>
</evidence>
<evidence type="ECO:0000256" key="2">
    <source>
        <dbReference type="ARBA" id="ARBA00022857"/>
    </source>
</evidence>
<evidence type="ECO:0000313" key="8">
    <source>
        <dbReference type="EMBL" id="OGD81545.1"/>
    </source>
</evidence>
<evidence type="ECO:0000256" key="1">
    <source>
        <dbReference type="ARBA" id="ARBA00007905"/>
    </source>
</evidence>
<dbReference type="InterPro" id="IPR023210">
    <property type="entry name" value="NADP_OxRdtase_dom"/>
</dbReference>
<gene>
    <name evidence="8" type="ORF">A2572_04125</name>
</gene>
<feature type="binding site" evidence="5">
    <location>
        <position position="107"/>
    </location>
    <ligand>
        <name>substrate</name>
    </ligand>
</feature>
<keyword evidence="3" id="KW-0560">Oxidoreductase</keyword>
<protein>
    <recommendedName>
        <fullName evidence="7">NADP-dependent oxidoreductase domain-containing protein</fullName>
    </recommendedName>
</protein>
<dbReference type="Gene3D" id="3.20.20.100">
    <property type="entry name" value="NADP-dependent oxidoreductase domain"/>
    <property type="match status" value="1"/>
</dbReference>
<dbReference type="FunFam" id="3.20.20.100:FF:000002">
    <property type="entry name" value="2,5-diketo-D-gluconic acid reductase A"/>
    <property type="match status" value="1"/>
</dbReference>
<dbReference type="PROSITE" id="PS00062">
    <property type="entry name" value="ALDOKETO_REDUCTASE_2"/>
    <property type="match status" value="1"/>
</dbReference>
<evidence type="ECO:0000256" key="4">
    <source>
        <dbReference type="PIRSR" id="PIRSR000097-1"/>
    </source>
</evidence>
<dbReference type="PRINTS" id="PR00069">
    <property type="entry name" value="ALDKETRDTASE"/>
</dbReference>
<dbReference type="InterPro" id="IPR018170">
    <property type="entry name" value="Aldo/ket_reductase_CS"/>
</dbReference>
<dbReference type="CDD" id="cd19071">
    <property type="entry name" value="AKR_AKR1-5-like"/>
    <property type="match status" value="1"/>
</dbReference>
<dbReference type="GO" id="GO:0016616">
    <property type="term" value="F:oxidoreductase activity, acting on the CH-OH group of donors, NAD or NADP as acceptor"/>
    <property type="evidence" value="ECO:0007669"/>
    <property type="project" value="UniProtKB-ARBA"/>
</dbReference>
<dbReference type="Pfam" id="PF00248">
    <property type="entry name" value="Aldo_ket_red"/>
    <property type="match status" value="1"/>
</dbReference>
<dbReference type="InterPro" id="IPR036812">
    <property type="entry name" value="NAD(P)_OxRdtase_dom_sf"/>
</dbReference>
<feature type="site" description="Lowers pKa of active site Tyr" evidence="6">
    <location>
        <position position="76"/>
    </location>
</feature>
<comment type="similarity">
    <text evidence="1">Belongs to the aldo/keto reductase family.</text>
</comment>
<feature type="active site" description="Proton donor" evidence="4">
    <location>
        <position position="51"/>
    </location>
</feature>